<dbReference type="EMBL" id="CM037627">
    <property type="protein sequence ID" value="KAH7989128.1"/>
    <property type="molecule type" value="Genomic_DNA"/>
</dbReference>
<keyword evidence="2" id="KW-1185">Reference proteome</keyword>
<evidence type="ECO:0000313" key="2">
    <source>
        <dbReference type="Proteomes" id="UP000827872"/>
    </source>
</evidence>
<accession>A0ACB8EA86</accession>
<gene>
    <name evidence="1" type="ORF">K3G42_003468</name>
</gene>
<name>A0ACB8EA86_9SAUR</name>
<protein>
    <submittedName>
        <fullName evidence="1">Uncharacterized protein</fullName>
    </submittedName>
</protein>
<reference evidence="1" key="1">
    <citation type="submission" date="2021-08" db="EMBL/GenBank/DDBJ databases">
        <title>The first chromosome-level gecko genome reveals the dynamic sex chromosomes of Neotropical dwarf geckos (Sphaerodactylidae: Sphaerodactylus).</title>
        <authorList>
            <person name="Pinto B.J."/>
            <person name="Keating S.E."/>
            <person name="Gamble T."/>
        </authorList>
    </citation>
    <scope>NUCLEOTIDE SEQUENCE</scope>
    <source>
        <strain evidence="1">TG3544</strain>
    </source>
</reference>
<comment type="caution">
    <text evidence="1">The sequence shown here is derived from an EMBL/GenBank/DDBJ whole genome shotgun (WGS) entry which is preliminary data.</text>
</comment>
<evidence type="ECO:0000313" key="1">
    <source>
        <dbReference type="EMBL" id="KAH7989128.1"/>
    </source>
</evidence>
<proteinExistence type="predicted"/>
<sequence>MPHFTVVPVEQQQEPPSGYDALEGLSWVDYSSQPGGAPRRGSQLRQRDADDTVSSDDFYVESLYFFITEHRQVLPLRKQWK</sequence>
<organism evidence="1 2">
    <name type="scientific">Sphaerodactylus townsendi</name>
    <dbReference type="NCBI Taxonomy" id="933632"/>
    <lineage>
        <taxon>Eukaryota</taxon>
        <taxon>Metazoa</taxon>
        <taxon>Chordata</taxon>
        <taxon>Craniata</taxon>
        <taxon>Vertebrata</taxon>
        <taxon>Euteleostomi</taxon>
        <taxon>Lepidosauria</taxon>
        <taxon>Squamata</taxon>
        <taxon>Bifurcata</taxon>
        <taxon>Gekkota</taxon>
        <taxon>Sphaerodactylidae</taxon>
        <taxon>Sphaerodactylus</taxon>
    </lineage>
</organism>
<dbReference type="Proteomes" id="UP000827872">
    <property type="component" value="Linkage Group LG14"/>
</dbReference>